<organism evidence="1 2">
    <name type="scientific">Glossina brevipalpis</name>
    <dbReference type="NCBI Taxonomy" id="37001"/>
    <lineage>
        <taxon>Eukaryota</taxon>
        <taxon>Metazoa</taxon>
        <taxon>Ecdysozoa</taxon>
        <taxon>Arthropoda</taxon>
        <taxon>Hexapoda</taxon>
        <taxon>Insecta</taxon>
        <taxon>Pterygota</taxon>
        <taxon>Neoptera</taxon>
        <taxon>Endopterygota</taxon>
        <taxon>Diptera</taxon>
        <taxon>Brachycera</taxon>
        <taxon>Muscomorpha</taxon>
        <taxon>Hippoboscoidea</taxon>
        <taxon>Glossinidae</taxon>
        <taxon>Glossina</taxon>
    </lineage>
</organism>
<evidence type="ECO:0000313" key="1">
    <source>
        <dbReference type="EnsemblMetazoa" id="GBRI019820-PA"/>
    </source>
</evidence>
<protein>
    <submittedName>
        <fullName evidence="1">Uncharacterized protein</fullName>
    </submittedName>
</protein>
<dbReference type="Proteomes" id="UP000091820">
    <property type="component" value="Unassembled WGS sequence"/>
</dbReference>
<accession>A0A1A9WHE4</accession>
<proteinExistence type="predicted"/>
<evidence type="ECO:0000313" key="2">
    <source>
        <dbReference type="Proteomes" id="UP000091820"/>
    </source>
</evidence>
<reference evidence="2" key="1">
    <citation type="submission" date="2014-03" db="EMBL/GenBank/DDBJ databases">
        <authorList>
            <person name="Aksoy S."/>
            <person name="Warren W."/>
            <person name="Wilson R.K."/>
        </authorList>
    </citation>
    <scope>NUCLEOTIDE SEQUENCE [LARGE SCALE GENOMIC DNA]</scope>
    <source>
        <strain evidence="2">IAEA</strain>
    </source>
</reference>
<keyword evidence="2" id="KW-1185">Reference proteome</keyword>
<reference evidence="1" key="2">
    <citation type="submission" date="2020-05" db="UniProtKB">
        <authorList>
            <consortium name="EnsemblMetazoa"/>
        </authorList>
    </citation>
    <scope>IDENTIFICATION</scope>
    <source>
        <strain evidence="1">IAEA</strain>
    </source>
</reference>
<name>A0A1A9WHE4_9MUSC</name>
<dbReference type="EnsemblMetazoa" id="GBRI019820-RA">
    <property type="protein sequence ID" value="GBRI019820-PA"/>
    <property type="gene ID" value="GBRI019820"/>
</dbReference>
<dbReference type="AlphaFoldDB" id="A0A1A9WHE4"/>
<sequence>MIREYVNCSKNKCIENSSIISSNFADNIVPFLVEALTEAGQTCPVIVSLDDCAKLYQNFYVFYEHLFTALKSFFQLVWLVFALRADLSCLVLFKSDHEESLE</sequence>
<dbReference type="VEuPathDB" id="VectorBase:GBRI019820"/>